<dbReference type="Proteomes" id="UP001189429">
    <property type="component" value="Unassembled WGS sequence"/>
</dbReference>
<dbReference type="EMBL" id="CAUYUJ010005010">
    <property type="protein sequence ID" value="CAK0811926.1"/>
    <property type="molecule type" value="Genomic_DNA"/>
</dbReference>
<proteinExistence type="predicted"/>
<evidence type="ECO:0000313" key="1">
    <source>
        <dbReference type="EMBL" id="CAK0811926.1"/>
    </source>
</evidence>
<gene>
    <name evidence="1" type="ORF">PCOR1329_LOCUS16377</name>
</gene>
<feature type="non-terminal residue" evidence="1">
    <location>
        <position position="1"/>
    </location>
</feature>
<reference evidence="1" key="1">
    <citation type="submission" date="2023-10" db="EMBL/GenBank/DDBJ databases">
        <authorList>
            <person name="Chen Y."/>
            <person name="Shah S."/>
            <person name="Dougan E. K."/>
            <person name="Thang M."/>
            <person name="Chan C."/>
        </authorList>
    </citation>
    <scope>NUCLEOTIDE SEQUENCE [LARGE SCALE GENOMIC DNA]</scope>
</reference>
<comment type="caution">
    <text evidence="1">The sequence shown here is derived from an EMBL/GenBank/DDBJ whole genome shotgun (WGS) entry which is preliminary data.</text>
</comment>
<sequence>AAEQRGDPDISMAETLRRLGAEGVSATKKMRSSLVMTLKGSAQMLIRSVEDQNGALAWRGVCNAGVKKSICLRMVPKSIRAVLQMQSERSYDELVSTQIQCVQAATVCE</sequence>
<feature type="non-terminal residue" evidence="1">
    <location>
        <position position="109"/>
    </location>
</feature>
<name>A0ABN9R6J2_9DINO</name>
<organism evidence="1 2">
    <name type="scientific">Prorocentrum cordatum</name>
    <dbReference type="NCBI Taxonomy" id="2364126"/>
    <lineage>
        <taxon>Eukaryota</taxon>
        <taxon>Sar</taxon>
        <taxon>Alveolata</taxon>
        <taxon>Dinophyceae</taxon>
        <taxon>Prorocentrales</taxon>
        <taxon>Prorocentraceae</taxon>
        <taxon>Prorocentrum</taxon>
    </lineage>
</organism>
<evidence type="ECO:0000313" key="2">
    <source>
        <dbReference type="Proteomes" id="UP001189429"/>
    </source>
</evidence>
<accession>A0ABN9R6J2</accession>
<keyword evidence="2" id="KW-1185">Reference proteome</keyword>
<protein>
    <submittedName>
        <fullName evidence="1">Uncharacterized protein</fullName>
    </submittedName>
</protein>